<sequence>MAAGPASATSRCAPRLLPGNGVQQPRPTSWYGLPVARFVSLATAPAVWGSSSPGLIIEALTSTTWMHLTIS</sequence>
<dbReference type="AlphaFoldDB" id="A0A212CIB2"/>
<evidence type="ECO:0000313" key="2">
    <source>
        <dbReference type="EMBL" id="OWK05773.1"/>
    </source>
</evidence>
<evidence type="ECO:0000313" key="3">
    <source>
        <dbReference type="Proteomes" id="UP000242450"/>
    </source>
</evidence>
<dbReference type="Proteomes" id="UP000242450">
    <property type="component" value="Chromosome 19"/>
</dbReference>
<gene>
    <name evidence="2" type="ORF">Celaphus_00012912</name>
</gene>
<name>A0A212CIB2_CEREH</name>
<protein>
    <submittedName>
        <fullName evidence="2">Uncharacterized protein</fullName>
    </submittedName>
</protein>
<organism evidence="2 3">
    <name type="scientific">Cervus elaphus hippelaphus</name>
    <name type="common">European red deer</name>
    <dbReference type="NCBI Taxonomy" id="46360"/>
    <lineage>
        <taxon>Eukaryota</taxon>
        <taxon>Metazoa</taxon>
        <taxon>Chordata</taxon>
        <taxon>Craniata</taxon>
        <taxon>Vertebrata</taxon>
        <taxon>Euteleostomi</taxon>
        <taxon>Mammalia</taxon>
        <taxon>Eutheria</taxon>
        <taxon>Laurasiatheria</taxon>
        <taxon>Artiodactyla</taxon>
        <taxon>Ruminantia</taxon>
        <taxon>Pecora</taxon>
        <taxon>Cervidae</taxon>
        <taxon>Cervinae</taxon>
        <taxon>Cervus</taxon>
    </lineage>
</organism>
<proteinExistence type="predicted"/>
<feature type="region of interest" description="Disordered" evidence="1">
    <location>
        <begin position="1"/>
        <end position="23"/>
    </location>
</feature>
<dbReference type="EMBL" id="MKHE01000019">
    <property type="protein sequence ID" value="OWK05773.1"/>
    <property type="molecule type" value="Genomic_DNA"/>
</dbReference>
<keyword evidence="3" id="KW-1185">Reference proteome</keyword>
<reference evidence="2 3" key="1">
    <citation type="journal article" date="2018" name="Mol. Genet. Genomics">
        <title>The red deer Cervus elaphus genome CerEla1.0: sequencing, annotating, genes, and chromosomes.</title>
        <authorList>
            <person name="Bana N.A."/>
            <person name="Nyiri A."/>
            <person name="Nagy J."/>
            <person name="Frank K."/>
            <person name="Nagy T."/>
            <person name="Steger V."/>
            <person name="Schiller M."/>
            <person name="Lakatos P."/>
            <person name="Sugar L."/>
            <person name="Horn P."/>
            <person name="Barta E."/>
            <person name="Orosz L."/>
        </authorList>
    </citation>
    <scope>NUCLEOTIDE SEQUENCE [LARGE SCALE GENOMIC DNA]</scope>
    <source>
        <strain evidence="2">Hungarian</strain>
    </source>
</reference>
<evidence type="ECO:0000256" key="1">
    <source>
        <dbReference type="SAM" id="MobiDB-lite"/>
    </source>
</evidence>
<accession>A0A212CIB2</accession>
<comment type="caution">
    <text evidence="2">The sequence shown here is derived from an EMBL/GenBank/DDBJ whole genome shotgun (WGS) entry which is preliminary data.</text>
</comment>